<evidence type="ECO:0000313" key="4">
    <source>
        <dbReference type="Proteomes" id="UP000818029"/>
    </source>
</evidence>
<dbReference type="InterPro" id="IPR001878">
    <property type="entry name" value="Znf_CCHC"/>
</dbReference>
<dbReference type="PROSITE" id="PS50158">
    <property type="entry name" value="ZF_CCHC"/>
    <property type="match status" value="1"/>
</dbReference>
<feature type="region of interest" description="Disordered" evidence="2">
    <location>
        <begin position="148"/>
        <end position="183"/>
    </location>
</feature>
<sequence length="249" mass="28006">MFVRDDGEIESKNEQENEAIEQLEDEEEVEQAENGEILVVKRSLTLQGVENEQQCEKIFHTRCQVQAGYPSRNRGRRVLGSRAQTTTVASMGNTRPLRPKCAQCGRRHLGECRANENACFRCGALDHFIWDCPETVKREVILSARLGNAPTRGRPQRNLGVGASNRGTSRDSTARSDDREPVRTYAIRTRKEASFPDVITDTFSLYDTSVIALTDLGSTHSYVCMRLMPNMNVPIESTKFVIKASNPLR</sequence>
<proteinExistence type="predicted"/>
<keyword evidence="1" id="KW-0479">Metal-binding</keyword>
<dbReference type="Gene3D" id="4.10.60.10">
    <property type="entry name" value="Zinc finger, CCHC-type"/>
    <property type="match status" value="1"/>
</dbReference>
<name>A0ABM2ZT45_GOSHI</name>
<gene>
    <name evidence="5" type="primary">LOC121215404</name>
</gene>
<keyword evidence="1" id="KW-0863">Zinc-finger</keyword>
<feature type="domain" description="CCHC-type" evidence="3">
    <location>
        <begin position="119"/>
        <end position="134"/>
    </location>
</feature>
<dbReference type="Proteomes" id="UP000818029">
    <property type="component" value="Chromosome D03"/>
</dbReference>
<protein>
    <recommendedName>
        <fullName evidence="3">CCHC-type domain-containing protein</fullName>
    </recommendedName>
</protein>
<organism evidence="4 5">
    <name type="scientific">Gossypium hirsutum</name>
    <name type="common">Upland cotton</name>
    <name type="synonym">Gossypium mexicanum</name>
    <dbReference type="NCBI Taxonomy" id="3635"/>
    <lineage>
        <taxon>Eukaryota</taxon>
        <taxon>Viridiplantae</taxon>
        <taxon>Streptophyta</taxon>
        <taxon>Embryophyta</taxon>
        <taxon>Tracheophyta</taxon>
        <taxon>Spermatophyta</taxon>
        <taxon>Magnoliopsida</taxon>
        <taxon>eudicotyledons</taxon>
        <taxon>Gunneridae</taxon>
        <taxon>Pentapetalae</taxon>
        <taxon>rosids</taxon>
        <taxon>malvids</taxon>
        <taxon>Malvales</taxon>
        <taxon>Malvaceae</taxon>
        <taxon>Malvoideae</taxon>
        <taxon>Gossypium</taxon>
    </lineage>
</organism>
<feature type="compositionally biased region" description="Acidic residues" evidence="2">
    <location>
        <begin position="16"/>
        <end position="28"/>
    </location>
</feature>
<feature type="compositionally biased region" description="Basic and acidic residues" evidence="2">
    <location>
        <begin position="168"/>
        <end position="182"/>
    </location>
</feature>
<evidence type="ECO:0000256" key="1">
    <source>
        <dbReference type="PROSITE-ProRule" id="PRU00047"/>
    </source>
</evidence>
<keyword evidence="4" id="KW-1185">Reference proteome</keyword>
<reference evidence="5" key="2">
    <citation type="submission" date="2025-08" db="UniProtKB">
        <authorList>
            <consortium name="RefSeq"/>
        </authorList>
    </citation>
    <scope>IDENTIFICATION</scope>
</reference>
<dbReference type="Pfam" id="PF08284">
    <property type="entry name" value="RVP_2"/>
    <property type="match status" value="1"/>
</dbReference>
<dbReference type="GeneID" id="121215404"/>
<feature type="region of interest" description="Disordered" evidence="2">
    <location>
        <begin position="1"/>
        <end position="28"/>
    </location>
</feature>
<evidence type="ECO:0000313" key="5">
    <source>
        <dbReference type="RefSeq" id="XP_040945811.1"/>
    </source>
</evidence>
<feature type="compositionally biased region" description="Basic and acidic residues" evidence="2">
    <location>
        <begin position="1"/>
        <end position="15"/>
    </location>
</feature>
<reference evidence="4" key="1">
    <citation type="journal article" date="2020" name="Nat. Genet.">
        <title>Genomic diversifications of five Gossypium allopolyploid species and their impact on cotton improvement.</title>
        <authorList>
            <person name="Chen Z.J."/>
            <person name="Sreedasyam A."/>
            <person name="Ando A."/>
            <person name="Song Q."/>
            <person name="De Santiago L.M."/>
            <person name="Hulse-Kemp A.M."/>
            <person name="Ding M."/>
            <person name="Ye W."/>
            <person name="Kirkbride R.C."/>
            <person name="Jenkins J."/>
            <person name="Plott C."/>
            <person name="Lovell J."/>
            <person name="Lin Y.M."/>
            <person name="Vaughn R."/>
            <person name="Liu B."/>
            <person name="Simpson S."/>
            <person name="Scheffler B.E."/>
            <person name="Wen L."/>
            <person name="Saski C.A."/>
            <person name="Grover C.E."/>
            <person name="Hu G."/>
            <person name="Conover J.L."/>
            <person name="Carlson J.W."/>
            <person name="Shu S."/>
            <person name="Boston L.B."/>
            <person name="Williams M."/>
            <person name="Peterson D.G."/>
            <person name="McGee K."/>
            <person name="Jones D.C."/>
            <person name="Wendel J.F."/>
            <person name="Stelly D.M."/>
            <person name="Grimwood J."/>
            <person name="Schmutz J."/>
        </authorList>
    </citation>
    <scope>NUCLEOTIDE SEQUENCE [LARGE SCALE GENOMIC DNA]</scope>
    <source>
        <strain evidence="4">cv. TM-1</strain>
    </source>
</reference>
<dbReference type="RefSeq" id="XP_040945811.1">
    <property type="nucleotide sequence ID" value="XM_041089877.1"/>
</dbReference>
<keyword evidence="1" id="KW-0862">Zinc</keyword>
<accession>A0ABM2ZT45</accession>
<evidence type="ECO:0000256" key="2">
    <source>
        <dbReference type="SAM" id="MobiDB-lite"/>
    </source>
</evidence>
<evidence type="ECO:0000259" key="3">
    <source>
        <dbReference type="PROSITE" id="PS50158"/>
    </source>
</evidence>